<proteinExistence type="predicted"/>
<evidence type="ECO:0000256" key="2">
    <source>
        <dbReference type="SAM" id="SignalP"/>
    </source>
</evidence>
<comment type="caution">
    <text evidence="3">The sequence shown here is derived from an EMBL/GenBank/DDBJ whole genome shotgun (WGS) entry which is preliminary data.</text>
</comment>
<evidence type="ECO:0000256" key="1">
    <source>
        <dbReference type="SAM" id="MobiDB-lite"/>
    </source>
</evidence>
<reference evidence="3" key="1">
    <citation type="journal article" date="2021" name="IMA Fungus">
        <title>Genomic characterization of three marine fungi, including Emericellopsis atlantica sp. nov. with signatures of a generalist lifestyle and marine biomass degradation.</title>
        <authorList>
            <person name="Hagestad O.C."/>
            <person name="Hou L."/>
            <person name="Andersen J.H."/>
            <person name="Hansen E.H."/>
            <person name="Altermark B."/>
            <person name="Li C."/>
            <person name="Kuhnert E."/>
            <person name="Cox R.J."/>
            <person name="Crous P.W."/>
            <person name="Spatafora J.W."/>
            <person name="Lail K."/>
            <person name="Amirebrahimi M."/>
            <person name="Lipzen A."/>
            <person name="Pangilinan J."/>
            <person name="Andreopoulos W."/>
            <person name="Hayes R.D."/>
            <person name="Ng V."/>
            <person name="Grigoriev I.V."/>
            <person name="Jackson S.A."/>
            <person name="Sutton T.D.S."/>
            <person name="Dobson A.D.W."/>
            <person name="Rama T."/>
        </authorList>
    </citation>
    <scope>NUCLEOTIDE SEQUENCE</scope>
    <source>
        <strain evidence="3">TRa018bII</strain>
    </source>
</reference>
<evidence type="ECO:0000313" key="4">
    <source>
        <dbReference type="Proteomes" id="UP000824998"/>
    </source>
</evidence>
<keyword evidence="4" id="KW-1185">Reference proteome</keyword>
<feature type="region of interest" description="Disordered" evidence="1">
    <location>
        <begin position="251"/>
        <end position="271"/>
    </location>
</feature>
<dbReference type="EMBL" id="MU251370">
    <property type="protein sequence ID" value="KAG9238422.1"/>
    <property type="molecule type" value="Genomic_DNA"/>
</dbReference>
<protein>
    <recommendedName>
        <fullName evidence="5">Extracellular membrane protein CFEM domain-containing protein</fullName>
    </recommendedName>
</protein>
<keyword evidence="2" id="KW-0732">Signal</keyword>
<organism evidence="3 4">
    <name type="scientific">Amylocarpus encephaloides</name>
    <dbReference type="NCBI Taxonomy" id="45428"/>
    <lineage>
        <taxon>Eukaryota</taxon>
        <taxon>Fungi</taxon>
        <taxon>Dikarya</taxon>
        <taxon>Ascomycota</taxon>
        <taxon>Pezizomycotina</taxon>
        <taxon>Leotiomycetes</taxon>
        <taxon>Helotiales</taxon>
        <taxon>Helotiales incertae sedis</taxon>
        <taxon>Amylocarpus</taxon>
    </lineage>
</organism>
<evidence type="ECO:0008006" key="5">
    <source>
        <dbReference type="Google" id="ProtNLM"/>
    </source>
</evidence>
<accession>A0A9P8C9G4</accession>
<gene>
    <name evidence="3" type="ORF">BJ875DRAFT_48379</name>
</gene>
<feature type="chain" id="PRO_5040332129" description="Extracellular membrane protein CFEM domain-containing protein" evidence="2">
    <location>
        <begin position="17"/>
        <end position="291"/>
    </location>
</feature>
<dbReference type="OrthoDB" id="10489070at2759"/>
<dbReference type="Proteomes" id="UP000824998">
    <property type="component" value="Unassembled WGS sequence"/>
</dbReference>
<dbReference type="AlphaFoldDB" id="A0A9P8C9G4"/>
<name>A0A9P8C9G4_9HELO</name>
<feature type="signal peptide" evidence="2">
    <location>
        <begin position="1"/>
        <end position="16"/>
    </location>
</feature>
<sequence>MKSFLILSAFTTAALAQVGAIPHCAKNCFSSAVDRAGCISYDGGLDLVCACTSYSLRNRLGGRDTGISYARDLCRRDASCSSSESSQLSQALNDICYNDDYSPKYYCGLPSGQSVATSKPSISATGTTIVTVSLDATSTDIMTIPVYQRFTTTITSYYVWTTRVITASASGETTTYTTTDALYLAVCPTTVPYPRATNRYGTTRNSYYYTSTSGDELFNRISSAEASKSSEAATQTSSKVVTSDAPTATSSAAAASNGTATETSSPASSAGRAVEMGVGLVGVMGLMAMFA</sequence>
<evidence type="ECO:0000313" key="3">
    <source>
        <dbReference type="EMBL" id="KAG9238422.1"/>
    </source>
</evidence>